<dbReference type="SUPFAM" id="SSF57850">
    <property type="entry name" value="RING/U-box"/>
    <property type="match status" value="1"/>
</dbReference>
<dbReference type="SMART" id="SM00184">
    <property type="entry name" value="RING"/>
    <property type="match status" value="2"/>
</dbReference>
<evidence type="ECO:0000256" key="3">
    <source>
        <dbReference type="ARBA" id="ARBA00022833"/>
    </source>
</evidence>
<dbReference type="EMBL" id="ML120495">
    <property type="protein sequence ID" value="RPA91487.1"/>
    <property type="molecule type" value="Genomic_DNA"/>
</dbReference>
<dbReference type="Gene3D" id="3.30.40.10">
    <property type="entry name" value="Zinc/RING finger domain, C3HC4 (zinc finger)"/>
    <property type="match status" value="1"/>
</dbReference>
<accession>A0A3N4J2N5</accession>
<proteinExistence type="predicted"/>
<dbReference type="GO" id="GO:0005634">
    <property type="term" value="C:nucleus"/>
    <property type="evidence" value="ECO:0007669"/>
    <property type="project" value="TreeGrafter"/>
</dbReference>
<dbReference type="GO" id="GO:0008270">
    <property type="term" value="F:zinc ion binding"/>
    <property type="evidence" value="ECO:0007669"/>
    <property type="project" value="UniProtKB-KW"/>
</dbReference>
<sequence>MSSSVIEKELTCSICTDILFDPVTFLDCLHANCGACAKSWFASLNNSESPPNNANPGSKFTCPACRAVVREARLGGLLQNLVDDFVKNEPSKDRTPEEKRKMRSVYKPGDKVLPASGSSNTSPVAAPPTAPRLLRDPPTPSFRTPPPIRATDVLRAPLISLATSNNVPSPIFNSPIISPAASLVGGFEQLSVTRDPECHYCSKSLKFAVRGICTTCGETFCTHCYRLNEGCGSSSSASSSSSPAQHVVIFQKRRPPPQSLISVGLFCVSCESFCGDSNYSEFWLCKSCQSSGDDEPWGYCAPCVGRENCCTHDLELYTKPSRRGVFAMSQPPAMELLNQIQQHGRRVSQGGSPNTPQARLIARGYARQTSHAVNCDFCNDRVSPDNAFLHCSVCQDGDMDICMQCYNLTRASTDVTFKCPQGHNFSLLTQSGVPGSRRVILSPTHEPPEIIPRSQNSSPKTALAVKAHWPDEENTTSGSVSRGDRPGVRMWEYGDQLAFPKGTIIRDVALAFTEGSGFEQVTYYWGWYGGVGGLFEGEYVEITD</sequence>
<evidence type="ECO:0000256" key="4">
    <source>
        <dbReference type="PROSITE-ProRule" id="PRU00175"/>
    </source>
</evidence>
<evidence type="ECO:0000256" key="5">
    <source>
        <dbReference type="SAM" id="MobiDB-lite"/>
    </source>
</evidence>
<dbReference type="PANTHER" id="PTHR16079">
    <property type="entry name" value="UBIQUITIN LIGASE PROTEIN CHFR"/>
    <property type="match status" value="1"/>
</dbReference>
<feature type="domain" description="RING-type" evidence="6">
    <location>
        <begin position="12"/>
        <end position="66"/>
    </location>
</feature>
<evidence type="ECO:0000256" key="1">
    <source>
        <dbReference type="ARBA" id="ARBA00022723"/>
    </source>
</evidence>
<evidence type="ECO:0000313" key="7">
    <source>
        <dbReference type="EMBL" id="RPA91487.1"/>
    </source>
</evidence>
<reference evidence="7 8" key="1">
    <citation type="journal article" date="2018" name="Nat. Ecol. Evol.">
        <title>Pezizomycetes genomes reveal the molecular basis of ectomycorrhizal truffle lifestyle.</title>
        <authorList>
            <person name="Murat C."/>
            <person name="Payen T."/>
            <person name="Noel B."/>
            <person name="Kuo A."/>
            <person name="Morin E."/>
            <person name="Chen J."/>
            <person name="Kohler A."/>
            <person name="Krizsan K."/>
            <person name="Balestrini R."/>
            <person name="Da Silva C."/>
            <person name="Montanini B."/>
            <person name="Hainaut M."/>
            <person name="Levati E."/>
            <person name="Barry K.W."/>
            <person name="Belfiori B."/>
            <person name="Cichocki N."/>
            <person name="Clum A."/>
            <person name="Dockter R.B."/>
            <person name="Fauchery L."/>
            <person name="Guy J."/>
            <person name="Iotti M."/>
            <person name="Le Tacon F."/>
            <person name="Lindquist E.A."/>
            <person name="Lipzen A."/>
            <person name="Malagnac F."/>
            <person name="Mello A."/>
            <person name="Molinier V."/>
            <person name="Miyauchi S."/>
            <person name="Poulain J."/>
            <person name="Riccioni C."/>
            <person name="Rubini A."/>
            <person name="Sitrit Y."/>
            <person name="Splivallo R."/>
            <person name="Traeger S."/>
            <person name="Wang M."/>
            <person name="Zifcakova L."/>
            <person name="Wipf D."/>
            <person name="Zambonelli A."/>
            <person name="Paolocci F."/>
            <person name="Nowrousian M."/>
            <person name="Ottonello S."/>
            <person name="Baldrian P."/>
            <person name="Spatafora J.W."/>
            <person name="Henrissat B."/>
            <person name="Nagy L.G."/>
            <person name="Aury J.M."/>
            <person name="Wincker P."/>
            <person name="Grigoriev I.V."/>
            <person name="Bonfante P."/>
            <person name="Martin F.M."/>
        </authorList>
    </citation>
    <scope>NUCLEOTIDE SEQUENCE [LARGE SCALE GENOMIC DNA]</scope>
    <source>
        <strain evidence="7 8">120613-1</strain>
    </source>
</reference>
<dbReference type="InterPro" id="IPR001841">
    <property type="entry name" value="Znf_RING"/>
</dbReference>
<feature type="compositionally biased region" description="Pro residues" evidence="5">
    <location>
        <begin position="137"/>
        <end position="147"/>
    </location>
</feature>
<dbReference type="STRING" id="1336337.A0A3N4J2N5"/>
<name>A0A3N4J2N5_9PEZI</name>
<dbReference type="InterPro" id="IPR052256">
    <property type="entry name" value="E3_ubiquitin-ligase_CHFR"/>
</dbReference>
<dbReference type="InterPro" id="IPR013083">
    <property type="entry name" value="Znf_RING/FYVE/PHD"/>
</dbReference>
<evidence type="ECO:0000259" key="6">
    <source>
        <dbReference type="PROSITE" id="PS50089"/>
    </source>
</evidence>
<keyword evidence="1" id="KW-0479">Metal-binding</keyword>
<keyword evidence="3" id="KW-0862">Zinc</keyword>
<dbReference type="PROSITE" id="PS50089">
    <property type="entry name" value="ZF_RING_2"/>
    <property type="match status" value="1"/>
</dbReference>
<protein>
    <recommendedName>
        <fullName evidence="6">RING-type domain-containing protein</fullName>
    </recommendedName>
</protein>
<dbReference type="PANTHER" id="PTHR16079:SF4">
    <property type="entry name" value="E3 UBIQUITIN-PROTEIN LIGASE CHFR"/>
    <property type="match status" value="1"/>
</dbReference>
<evidence type="ECO:0000313" key="8">
    <source>
        <dbReference type="Proteomes" id="UP000276215"/>
    </source>
</evidence>
<dbReference type="InterPro" id="IPR018957">
    <property type="entry name" value="Znf_C3HC4_RING-type"/>
</dbReference>
<evidence type="ECO:0000256" key="2">
    <source>
        <dbReference type="ARBA" id="ARBA00022771"/>
    </source>
</evidence>
<dbReference type="GO" id="GO:0004842">
    <property type="term" value="F:ubiquitin-protein transferase activity"/>
    <property type="evidence" value="ECO:0007669"/>
    <property type="project" value="TreeGrafter"/>
</dbReference>
<dbReference type="Pfam" id="PF00097">
    <property type="entry name" value="zf-C3HC4"/>
    <property type="match status" value="1"/>
</dbReference>
<dbReference type="Proteomes" id="UP000276215">
    <property type="component" value="Unassembled WGS sequence"/>
</dbReference>
<gene>
    <name evidence="7" type="ORF">L873DRAFT_1819304</name>
</gene>
<keyword evidence="2 4" id="KW-0863">Zinc-finger</keyword>
<feature type="compositionally biased region" description="Basic and acidic residues" evidence="5">
    <location>
        <begin position="87"/>
        <end position="100"/>
    </location>
</feature>
<organism evidence="7 8">
    <name type="scientific">Choiromyces venosus 120613-1</name>
    <dbReference type="NCBI Taxonomy" id="1336337"/>
    <lineage>
        <taxon>Eukaryota</taxon>
        <taxon>Fungi</taxon>
        <taxon>Dikarya</taxon>
        <taxon>Ascomycota</taxon>
        <taxon>Pezizomycotina</taxon>
        <taxon>Pezizomycetes</taxon>
        <taxon>Pezizales</taxon>
        <taxon>Tuberaceae</taxon>
        <taxon>Choiromyces</taxon>
    </lineage>
</organism>
<dbReference type="GO" id="GO:0016567">
    <property type="term" value="P:protein ubiquitination"/>
    <property type="evidence" value="ECO:0007669"/>
    <property type="project" value="TreeGrafter"/>
</dbReference>
<dbReference type="AlphaFoldDB" id="A0A3N4J2N5"/>
<feature type="region of interest" description="Disordered" evidence="5">
    <location>
        <begin position="87"/>
        <end position="147"/>
    </location>
</feature>
<dbReference type="OrthoDB" id="1305878at2759"/>
<dbReference type="GO" id="GO:0006511">
    <property type="term" value="P:ubiquitin-dependent protein catabolic process"/>
    <property type="evidence" value="ECO:0007669"/>
    <property type="project" value="TreeGrafter"/>
</dbReference>
<keyword evidence="8" id="KW-1185">Reference proteome</keyword>